<accession>A0AA38C6B7</accession>
<comment type="caution">
    <text evidence="1">The sequence shown here is derived from an EMBL/GenBank/DDBJ whole genome shotgun (WGS) entry which is preliminary data.</text>
</comment>
<sequence length="67" mass="7489">MDLQLLRTIERKRKRAKMPKVTSRLVIDPSGKKFAEIATPPAGKKKGELTKEDLTITKVPLGEVTTE</sequence>
<dbReference type="Proteomes" id="UP000824469">
    <property type="component" value="Unassembled WGS sequence"/>
</dbReference>
<feature type="non-terminal residue" evidence="1">
    <location>
        <position position="67"/>
    </location>
</feature>
<organism evidence="1 2">
    <name type="scientific">Taxus chinensis</name>
    <name type="common">Chinese yew</name>
    <name type="synonym">Taxus wallichiana var. chinensis</name>
    <dbReference type="NCBI Taxonomy" id="29808"/>
    <lineage>
        <taxon>Eukaryota</taxon>
        <taxon>Viridiplantae</taxon>
        <taxon>Streptophyta</taxon>
        <taxon>Embryophyta</taxon>
        <taxon>Tracheophyta</taxon>
        <taxon>Spermatophyta</taxon>
        <taxon>Pinopsida</taxon>
        <taxon>Pinidae</taxon>
        <taxon>Conifers II</taxon>
        <taxon>Cupressales</taxon>
        <taxon>Taxaceae</taxon>
        <taxon>Taxus</taxon>
    </lineage>
</organism>
<dbReference type="AlphaFoldDB" id="A0AA38C6B7"/>
<protein>
    <submittedName>
        <fullName evidence="1">Uncharacterized protein</fullName>
    </submittedName>
</protein>
<name>A0AA38C6B7_TAXCH</name>
<gene>
    <name evidence="1" type="ORF">KI387_040646</name>
</gene>
<proteinExistence type="predicted"/>
<dbReference type="EMBL" id="JAHRHJ020000344">
    <property type="protein sequence ID" value="KAH9294155.1"/>
    <property type="molecule type" value="Genomic_DNA"/>
</dbReference>
<reference evidence="1 2" key="1">
    <citation type="journal article" date="2021" name="Nat. Plants">
        <title>The Taxus genome provides insights into paclitaxel biosynthesis.</title>
        <authorList>
            <person name="Xiong X."/>
            <person name="Gou J."/>
            <person name="Liao Q."/>
            <person name="Li Y."/>
            <person name="Zhou Q."/>
            <person name="Bi G."/>
            <person name="Li C."/>
            <person name="Du R."/>
            <person name="Wang X."/>
            <person name="Sun T."/>
            <person name="Guo L."/>
            <person name="Liang H."/>
            <person name="Lu P."/>
            <person name="Wu Y."/>
            <person name="Zhang Z."/>
            <person name="Ro D.K."/>
            <person name="Shang Y."/>
            <person name="Huang S."/>
            <person name="Yan J."/>
        </authorList>
    </citation>
    <scope>NUCLEOTIDE SEQUENCE [LARGE SCALE GENOMIC DNA]</scope>
    <source>
        <strain evidence="1">Ta-2019</strain>
    </source>
</reference>
<keyword evidence="2" id="KW-1185">Reference proteome</keyword>
<evidence type="ECO:0000313" key="1">
    <source>
        <dbReference type="EMBL" id="KAH9294155.1"/>
    </source>
</evidence>
<evidence type="ECO:0000313" key="2">
    <source>
        <dbReference type="Proteomes" id="UP000824469"/>
    </source>
</evidence>